<evidence type="ECO:0000256" key="1">
    <source>
        <dbReference type="ARBA" id="ARBA00022630"/>
    </source>
</evidence>
<evidence type="ECO:0000313" key="10">
    <source>
        <dbReference type="Proteomes" id="UP000050501"/>
    </source>
</evidence>
<comment type="similarity">
    <text evidence="6">Belongs to the class-II pyridine nucleotide-disulfide oxidoreductase family.</text>
</comment>
<gene>
    <name evidence="9" type="ORF">ADN01_15025</name>
</gene>
<dbReference type="GO" id="GO:0019430">
    <property type="term" value="P:removal of superoxide radicals"/>
    <property type="evidence" value="ECO:0007669"/>
    <property type="project" value="UniProtKB-UniRule"/>
</dbReference>
<name>A0A0P6XZD2_9CHLR</name>
<keyword evidence="5 6" id="KW-0676">Redox-active center</keyword>
<dbReference type="PRINTS" id="PR00368">
    <property type="entry name" value="FADPNR"/>
</dbReference>
<dbReference type="PATRIC" id="fig|229921.5.peg.1006"/>
<dbReference type="Gene3D" id="3.50.50.60">
    <property type="entry name" value="FAD/NAD(P)-binding domain"/>
    <property type="match status" value="2"/>
</dbReference>
<dbReference type="PANTHER" id="PTHR48105">
    <property type="entry name" value="THIOREDOXIN REDUCTASE 1-RELATED-RELATED"/>
    <property type="match status" value="1"/>
</dbReference>
<dbReference type="EMBL" id="LGCM01000055">
    <property type="protein sequence ID" value="KPL78502.1"/>
    <property type="molecule type" value="Genomic_DNA"/>
</dbReference>
<evidence type="ECO:0000256" key="3">
    <source>
        <dbReference type="ARBA" id="ARBA00023002"/>
    </source>
</evidence>
<dbReference type="GO" id="GO:0004791">
    <property type="term" value="F:thioredoxin-disulfide reductase (NADPH) activity"/>
    <property type="evidence" value="ECO:0007669"/>
    <property type="project" value="UniProtKB-UniRule"/>
</dbReference>
<dbReference type="GO" id="GO:0005737">
    <property type="term" value="C:cytoplasm"/>
    <property type="evidence" value="ECO:0007669"/>
    <property type="project" value="InterPro"/>
</dbReference>
<dbReference type="STRING" id="229921.ADN01_15025"/>
<dbReference type="PROSITE" id="PS00573">
    <property type="entry name" value="PYRIDINE_REDOX_2"/>
    <property type="match status" value="1"/>
</dbReference>
<dbReference type="Proteomes" id="UP000050501">
    <property type="component" value="Unassembled WGS sequence"/>
</dbReference>
<comment type="caution">
    <text evidence="9">The sequence shown here is derived from an EMBL/GenBank/DDBJ whole genome shotgun (WGS) entry which is preliminary data.</text>
</comment>
<dbReference type="InterPro" id="IPR008255">
    <property type="entry name" value="Pyr_nucl-diS_OxRdtase_2_AS"/>
</dbReference>
<proteinExistence type="inferred from homology"/>
<dbReference type="NCBIfam" id="TIGR01292">
    <property type="entry name" value="TRX_reduct"/>
    <property type="match status" value="1"/>
</dbReference>
<evidence type="ECO:0000256" key="2">
    <source>
        <dbReference type="ARBA" id="ARBA00022827"/>
    </source>
</evidence>
<dbReference type="SUPFAM" id="SSF51905">
    <property type="entry name" value="FAD/NAD(P)-binding domain"/>
    <property type="match status" value="1"/>
</dbReference>
<keyword evidence="10" id="KW-1185">Reference proteome</keyword>
<dbReference type="AlphaFoldDB" id="A0A0P6XZD2"/>
<dbReference type="InterPro" id="IPR005982">
    <property type="entry name" value="Thioredox_Rdtase"/>
</dbReference>
<comment type="catalytic activity">
    <reaction evidence="6">
        <text>[thioredoxin]-dithiol + NADP(+) = [thioredoxin]-disulfide + NADPH + H(+)</text>
        <dbReference type="Rhea" id="RHEA:20345"/>
        <dbReference type="Rhea" id="RHEA-COMP:10698"/>
        <dbReference type="Rhea" id="RHEA-COMP:10700"/>
        <dbReference type="ChEBI" id="CHEBI:15378"/>
        <dbReference type="ChEBI" id="CHEBI:29950"/>
        <dbReference type="ChEBI" id="CHEBI:50058"/>
        <dbReference type="ChEBI" id="CHEBI:57783"/>
        <dbReference type="ChEBI" id="CHEBI:58349"/>
        <dbReference type="EC" id="1.8.1.9"/>
    </reaction>
</comment>
<dbReference type="RefSeq" id="WP_062418812.1">
    <property type="nucleotide sequence ID" value="NZ_DF967974.1"/>
</dbReference>
<evidence type="ECO:0000313" key="9">
    <source>
        <dbReference type="EMBL" id="KPL78502.1"/>
    </source>
</evidence>
<feature type="domain" description="FAD/NAD(P)-binding" evidence="8">
    <location>
        <begin position="21"/>
        <end position="307"/>
    </location>
</feature>
<evidence type="ECO:0000256" key="7">
    <source>
        <dbReference type="RuleBase" id="RU003881"/>
    </source>
</evidence>
<comment type="subunit">
    <text evidence="6">Homodimer.</text>
</comment>
<dbReference type="Pfam" id="PF07992">
    <property type="entry name" value="Pyr_redox_2"/>
    <property type="match status" value="1"/>
</dbReference>
<keyword evidence="2 6" id="KW-0274">FAD</keyword>
<keyword evidence="7" id="KW-0521">NADP</keyword>
<organism evidence="9 10">
    <name type="scientific">Levilinea saccharolytica</name>
    <dbReference type="NCBI Taxonomy" id="229921"/>
    <lineage>
        <taxon>Bacteria</taxon>
        <taxon>Bacillati</taxon>
        <taxon>Chloroflexota</taxon>
        <taxon>Anaerolineae</taxon>
        <taxon>Anaerolineales</taxon>
        <taxon>Anaerolineaceae</taxon>
        <taxon>Levilinea</taxon>
    </lineage>
</organism>
<reference evidence="9 10" key="1">
    <citation type="submission" date="2015-07" db="EMBL/GenBank/DDBJ databases">
        <title>Genome sequence of Levilinea saccharolytica DSM 16555.</title>
        <authorList>
            <person name="Hemp J."/>
            <person name="Ward L.M."/>
            <person name="Pace L.A."/>
            <person name="Fischer W.W."/>
        </authorList>
    </citation>
    <scope>NUCLEOTIDE SEQUENCE [LARGE SCALE GENOMIC DNA]</scope>
    <source>
        <strain evidence="9 10">KIBI-1</strain>
    </source>
</reference>
<protein>
    <recommendedName>
        <fullName evidence="6">Thioredoxin reductase</fullName>
        <ecNumber evidence="6">1.8.1.9</ecNumber>
    </recommendedName>
</protein>
<keyword evidence="1 6" id="KW-0285">Flavoprotein</keyword>
<evidence type="ECO:0000256" key="5">
    <source>
        <dbReference type="ARBA" id="ARBA00023284"/>
    </source>
</evidence>
<accession>A0A0P6XZD2</accession>
<sequence>MDFNLSGLSSAKRSLESERVKVLILGAGPAGMSAALYAARAELAPVVLTGTALGGQASLTHVIENYPGFPEGVGGLELGELFQKQAERFGARFEFDTATSVDLSKRPFSVKTYSKEYLADSVILTTGASPNHLQIPGEVELTGKGVSYCATCDGWFFKDKKVVVVGGGDSALEEGLFLTRFASEVTIIHRRDQLRAGAILQRRAQENPKIRFVFDTVVTAVEGQKAVERLGLKNVKTGEESTLDTDGLFIFIGHTPNTQLYQGQVEMTPAGYVVTDMEMRTSVPGVYAAGEVNDPHFRQVITSAGMGAAAAISATRFLEAEE</sequence>
<dbReference type="InterPro" id="IPR036188">
    <property type="entry name" value="FAD/NAD-bd_sf"/>
</dbReference>
<dbReference type="OrthoDB" id="9806179at2"/>
<comment type="cofactor">
    <cofactor evidence="7">
        <name>FAD</name>
        <dbReference type="ChEBI" id="CHEBI:57692"/>
    </cofactor>
    <text evidence="7">Binds 1 FAD per subunit.</text>
</comment>
<dbReference type="InterPro" id="IPR050097">
    <property type="entry name" value="Ferredoxin-NADP_redctase_2"/>
</dbReference>
<evidence type="ECO:0000256" key="6">
    <source>
        <dbReference type="RuleBase" id="RU003880"/>
    </source>
</evidence>
<dbReference type="EC" id="1.8.1.9" evidence="6"/>
<evidence type="ECO:0000256" key="4">
    <source>
        <dbReference type="ARBA" id="ARBA00023157"/>
    </source>
</evidence>
<dbReference type="PRINTS" id="PR00469">
    <property type="entry name" value="PNDRDTASEII"/>
</dbReference>
<keyword evidence="4" id="KW-1015">Disulfide bond</keyword>
<keyword evidence="3 6" id="KW-0560">Oxidoreductase</keyword>
<evidence type="ECO:0000259" key="8">
    <source>
        <dbReference type="Pfam" id="PF07992"/>
    </source>
</evidence>
<dbReference type="InterPro" id="IPR023753">
    <property type="entry name" value="FAD/NAD-binding_dom"/>
</dbReference>